<dbReference type="Proteomes" id="UP000694864">
    <property type="component" value="Chromosome 11"/>
</dbReference>
<evidence type="ECO:0000256" key="1">
    <source>
        <dbReference type="ARBA" id="ARBA00004123"/>
    </source>
</evidence>
<dbReference type="PANTHER" id="PTHR45614:SF259">
    <property type="entry name" value="MYB DOMAIN PROTEIN 89-RELATED"/>
    <property type="match status" value="1"/>
</dbReference>
<sequence>MRQERKKKTKRPSRGERLWTESQDLKLIELVEAYGLESWNLIAEKMQTRSAQGCRMRWVHELDPKLNKTEFTKAEEELMITAQKLYGNKWSKIAKLLNRRTDYAVRMHFNRNVWRQTEPNITFSPAPLNPYAYTVPGNGSYEGIGIKNYSCNTPNEEATNLYARMPVQLSGHQHHFPTFPAGSSSALFTPHVSISQPSSSPEAEDTMMRKPPKFIDFLGVGDS</sequence>
<evidence type="ECO:0000256" key="4">
    <source>
        <dbReference type="ARBA" id="ARBA00023125"/>
    </source>
</evidence>
<dbReference type="InterPro" id="IPR017930">
    <property type="entry name" value="Myb_dom"/>
</dbReference>
<dbReference type="SUPFAM" id="SSF46689">
    <property type="entry name" value="Homeodomain-like"/>
    <property type="match status" value="1"/>
</dbReference>
<dbReference type="PROSITE" id="PS50090">
    <property type="entry name" value="MYB_LIKE"/>
    <property type="match status" value="2"/>
</dbReference>
<evidence type="ECO:0000256" key="6">
    <source>
        <dbReference type="ARBA" id="ARBA00023242"/>
    </source>
</evidence>
<keyword evidence="9" id="KW-1185">Reference proteome</keyword>
<protein>
    <submittedName>
        <fullName evidence="10">Transcriptional activator Myb-like</fullName>
    </submittedName>
</protein>
<dbReference type="RefSeq" id="XP_010445657.1">
    <property type="nucleotide sequence ID" value="XM_010447355.1"/>
</dbReference>
<keyword evidence="2" id="KW-0677">Repeat</keyword>
<name>A0ABM0USP5_CAMSA</name>
<dbReference type="CDD" id="cd00167">
    <property type="entry name" value="SANT"/>
    <property type="match status" value="2"/>
</dbReference>
<dbReference type="InterPro" id="IPR001005">
    <property type="entry name" value="SANT/Myb"/>
</dbReference>
<evidence type="ECO:0000313" key="9">
    <source>
        <dbReference type="Proteomes" id="UP000694864"/>
    </source>
</evidence>
<comment type="subcellular location">
    <subcellularLocation>
        <location evidence="1">Nucleus</location>
    </subcellularLocation>
</comment>
<dbReference type="InterPro" id="IPR050560">
    <property type="entry name" value="MYB_TF"/>
</dbReference>
<dbReference type="Pfam" id="PF13921">
    <property type="entry name" value="Myb_DNA-bind_6"/>
    <property type="match status" value="1"/>
</dbReference>
<evidence type="ECO:0000256" key="3">
    <source>
        <dbReference type="ARBA" id="ARBA00023015"/>
    </source>
</evidence>
<proteinExistence type="predicted"/>
<gene>
    <name evidence="10" type="primary">LOC104728369</name>
</gene>
<evidence type="ECO:0000259" key="8">
    <source>
        <dbReference type="PROSITE" id="PS51294"/>
    </source>
</evidence>
<keyword evidence="4" id="KW-0238">DNA-binding</keyword>
<dbReference type="SMART" id="SM00717">
    <property type="entry name" value="SANT"/>
    <property type="match status" value="2"/>
</dbReference>
<dbReference type="GeneID" id="104728369"/>
<feature type="domain" description="Myb-like" evidence="7">
    <location>
        <begin position="63"/>
        <end position="113"/>
    </location>
</feature>
<dbReference type="InterPro" id="IPR009057">
    <property type="entry name" value="Homeodomain-like_sf"/>
</dbReference>
<dbReference type="Gene3D" id="1.10.10.60">
    <property type="entry name" value="Homeodomain-like"/>
    <property type="match status" value="2"/>
</dbReference>
<feature type="domain" description="Myb-like" evidence="7">
    <location>
        <begin position="11"/>
        <end position="62"/>
    </location>
</feature>
<organism evidence="9 10">
    <name type="scientific">Camelina sativa</name>
    <name type="common">False flax</name>
    <name type="synonym">Myagrum sativum</name>
    <dbReference type="NCBI Taxonomy" id="90675"/>
    <lineage>
        <taxon>Eukaryota</taxon>
        <taxon>Viridiplantae</taxon>
        <taxon>Streptophyta</taxon>
        <taxon>Embryophyta</taxon>
        <taxon>Tracheophyta</taxon>
        <taxon>Spermatophyta</taxon>
        <taxon>Magnoliopsida</taxon>
        <taxon>eudicotyledons</taxon>
        <taxon>Gunneridae</taxon>
        <taxon>Pentapetalae</taxon>
        <taxon>rosids</taxon>
        <taxon>malvids</taxon>
        <taxon>Brassicales</taxon>
        <taxon>Brassicaceae</taxon>
        <taxon>Camelineae</taxon>
        <taxon>Camelina</taxon>
    </lineage>
</organism>
<evidence type="ECO:0000256" key="5">
    <source>
        <dbReference type="ARBA" id="ARBA00023163"/>
    </source>
</evidence>
<keyword evidence="3" id="KW-0805">Transcription regulation</keyword>
<keyword evidence="5" id="KW-0804">Transcription</keyword>
<keyword evidence="6" id="KW-0539">Nucleus</keyword>
<reference evidence="10" key="2">
    <citation type="submission" date="2025-08" db="UniProtKB">
        <authorList>
            <consortium name="RefSeq"/>
        </authorList>
    </citation>
    <scope>IDENTIFICATION</scope>
    <source>
        <tissue evidence="10">Leaf</tissue>
    </source>
</reference>
<reference evidence="9" key="1">
    <citation type="journal article" date="2014" name="Nat. Commun.">
        <title>The emerging biofuel crop Camelina sativa retains a highly undifferentiated hexaploid genome structure.</title>
        <authorList>
            <person name="Kagale S."/>
            <person name="Koh C."/>
            <person name="Nixon J."/>
            <person name="Bollina V."/>
            <person name="Clarke W.E."/>
            <person name="Tuteja R."/>
            <person name="Spillane C."/>
            <person name="Robinson S.J."/>
            <person name="Links M.G."/>
            <person name="Clarke C."/>
            <person name="Higgins E.E."/>
            <person name="Huebert T."/>
            <person name="Sharpe A.G."/>
            <person name="Parkin I.A."/>
        </authorList>
    </citation>
    <scope>NUCLEOTIDE SEQUENCE [LARGE SCALE GENOMIC DNA]</scope>
    <source>
        <strain evidence="9">cv. DH55</strain>
    </source>
</reference>
<dbReference type="PANTHER" id="PTHR45614">
    <property type="entry name" value="MYB PROTEIN-RELATED"/>
    <property type="match status" value="1"/>
</dbReference>
<evidence type="ECO:0000313" key="10">
    <source>
        <dbReference type="RefSeq" id="XP_010445657.1"/>
    </source>
</evidence>
<feature type="domain" description="HTH myb-type" evidence="8">
    <location>
        <begin position="63"/>
        <end position="117"/>
    </location>
</feature>
<evidence type="ECO:0000259" key="7">
    <source>
        <dbReference type="PROSITE" id="PS50090"/>
    </source>
</evidence>
<accession>A0ABM0USP5</accession>
<dbReference type="PROSITE" id="PS51294">
    <property type="entry name" value="HTH_MYB"/>
    <property type="match status" value="2"/>
</dbReference>
<feature type="domain" description="HTH myb-type" evidence="8">
    <location>
        <begin position="11"/>
        <end position="58"/>
    </location>
</feature>
<evidence type="ECO:0000256" key="2">
    <source>
        <dbReference type="ARBA" id="ARBA00022737"/>
    </source>
</evidence>